<feature type="transmembrane region" description="Helical" evidence="5">
    <location>
        <begin position="137"/>
        <end position="155"/>
    </location>
</feature>
<gene>
    <name evidence="7" type="ORF">OESDEN_13987</name>
</gene>
<feature type="transmembrane region" description="Helical" evidence="5">
    <location>
        <begin position="217"/>
        <end position="237"/>
    </location>
</feature>
<reference evidence="7 8" key="1">
    <citation type="submission" date="2014-03" db="EMBL/GenBank/DDBJ databases">
        <title>Draft genome of the hookworm Oesophagostomum dentatum.</title>
        <authorList>
            <person name="Mitreva M."/>
        </authorList>
    </citation>
    <scope>NUCLEOTIDE SEQUENCE [LARGE SCALE GENOMIC DNA]</scope>
    <source>
        <strain evidence="7 8">OD-Hann</strain>
    </source>
</reference>
<dbReference type="EMBL" id="KN560984">
    <property type="protein sequence ID" value="KHJ86267.1"/>
    <property type="molecule type" value="Genomic_DNA"/>
</dbReference>
<dbReference type="GO" id="GO:0016020">
    <property type="term" value="C:membrane"/>
    <property type="evidence" value="ECO:0007669"/>
    <property type="project" value="UniProtKB-SubCell"/>
</dbReference>
<dbReference type="AlphaFoldDB" id="A0A0B1SRW7"/>
<dbReference type="Pfam" id="PF02931">
    <property type="entry name" value="Neur_chan_LBD"/>
    <property type="match status" value="1"/>
</dbReference>
<organism evidence="7 8">
    <name type="scientific">Oesophagostomum dentatum</name>
    <name type="common">Nodular worm</name>
    <dbReference type="NCBI Taxonomy" id="61180"/>
    <lineage>
        <taxon>Eukaryota</taxon>
        <taxon>Metazoa</taxon>
        <taxon>Ecdysozoa</taxon>
        <taxon>Nematoda</taxon>
        <taxon>Chromadorea</taxon>
        <taxon>Rhabditida</taxon>
        <taxon>Rhabditina</taxon>
        <taxon>Rhabditomorpha</taxon>
        <taxon>Strongyloidea</taxon>
        <taxon>Strongylidae</taxon>
        <taxon>Oesophagostomum</taxon>
    </lineage>
</organism>
<feature type="transmembrane region" description="Helical" evidence="5">
    <location>
        <begin position="167"/>
        <end position="188"/>
    </location>
</feature>
<evidence type="ECO:0000256" key="1">
    <source>
        <dbReference type="ARBA" id="ARBA00004141"/>
    </source>
</evidence>
<dbReference type="Proteomes" id="UP000053660">
    <property type="component" value="Unassembled WGS sequence"/>
</dbReference>
<dbReference type="SUPFAM" id="SSF90112">
    <property type="entry name" value="Neurotransmitter-gated ion-channel transmembrane pore"/>
    <property type="match status" value="1"/>
</dbReference>
<evidence type="ECO:0000256" key="5">
    <source>
        <dbReference type="RuleBase" id="RU000687"/>
    </source>
</evidence>
<keyword evidence="4 5" id="KW-0472">Membrane</keyword>
<keyword evidence="8" id="KW-1185">Reference proteome</keyword>
<dbReference type="InterPro" id="IPR006202">
    <property type="entry name" value="Neur_chan_lig-bd"/>
</dbReference>
<dbReference type="InterPro" id="IPR018000">
    <property type="entry name" value="Neurotransmitter_ion_chnl_CS"/>
</dbReference>
<dbReference type="Gene3D" id="2.70.170.10">
    <property type="entry name" value="Neurotransmitter-gated ion-channel ligand-binding domain"/>
    <property type="match status" value="1"/>
</dbReference>
<dbReference type="PANTHER" id="PTHR18945">
    <property type="entry name" value="NEUROTRANSMITTER GATED ION CHANNEL"/>
    <property type="match status" value="1"/>
</dbReference>
<dbReference type="SUPFAM" id="SSF63712">
    <property type="entry name" value="Nicotinic receptor ligand binding domain-like"/>
    <property type="match status" value="1"/>
</dbReference>
<name>A0A0B1SRW7_OESDE</name>
<dbReference type="InterPro" id="IPR006201">
    <property type="entry name" value="Neur_channel"/>
</dbReference>
<dbReference type="PROSITE" id="PS00236">
    <property type="entry name" value="NEUROTR_ION_CHANNEL"/>
    <property type="match status" value="1"/>
</dbReference>
<dbReference type="InterPro" id="IPR036734">
    <property type="entry name" value="Neur_chan_lig-bd_sf"/>
</dbReference>
<evidence type="ECO:0000256" key="2">
    <source>
        <dbReference type="ARBA" id="ARBA00022692"/>
    </source>
</evidence>
<dbReference type="GO" id="GO:0005230">
    <property type="term" value="F:extracellular ligand-gated monoatomic ion channel activity"/>
    <property type="evidence" value="ECO:0007669"/>
    <property type="project" value="InterPro"/>
</dbReference>
<comment type="similarity">
    <text evidence="5">Belongs to the ligand-gated ion channel (TC 1.A.9) family.</text>
</comment>
<dbReference type="PRINTS" id="PR00252">
    <property type="entry name" value="NRIONCHANNEL"/>
</dbReference>
<keyword evidence="3 5" id="KW-1133">Transmembrane helix</keyword>
<keyword evidence="2 5" id="KW-0812">Transmembrane</keyword>
<sequence>ISSTGLVEFYVSSVVSFACPIDVRKFPFDRQKCELNIVSYNFLSTELRVMAGIFKNYNGSNAGNGEWSVDGLTAEVSSMMSTAADYNFDVATFTFHLRRSSIFYVILIIIPSFVLTFLCVLGLFWSKFDHRDYLEKLGLGFAAILAMCMVLEIAEGSVPKTRQLPSLSIYIMVNLLLITLAISIVVMASKSCGLKAFESLNANKWLRHFGIKLSTKFRFMCLVLFPLGSVVNLFVLLTNV</sequence>
<evidence type="ECO:0000313" key="8">
    <source>
        <dbReference type="Proteomes" id="UP000053660"/>
    </source>
</evidence>
<keyword evidence="5" id="KW-0813">Transport</keyword>
<comment type="subcellular location">
    <subcellularLocation>
        <location evidence="1">Membrane</location>
        <topology evidence="1">Multi-pass membrane protein</topology>
    </subcellularLocation>
</comment>
<feature type="non-terminal residue" evidence="7">
    <location>
        <position position="1"/>
    </location>
</feature>
<keyword evidence="5" id="KW-0406">Ion transport</keyword>
<keyword evidence="5" id="KW-0407">Ion channel</keyword>
<dbReference type="InterPro" id="IPR038050">
    <property type="entry name" value="Neuro_actylchol_rec"/>
</dbReference>
<dbReference type="InterPro" id="IPR036719">
    <property type="entry name" value="Neuro-gated_channel_TM_sf"/>
</dbReference>
<proteinExistence type="inferred from homology"/>
<accession>A0A0B1SRW7</accession>
<feature type="transmembrane region" description="Helical" evidence="5">
    <location>
        <begin position="102"/>
        <end position="125"/>
    </location>
</feature>
<dbReference type="Gene3D" id="1.20.58.390">
    <property type="entry name" value="Neurotransmitter-gated ion-channel transmembrane domain"/>
    <property type="match status" value="1"/>
</dbReference>
<evidence type="ECO:0000313" key="7">
    <source>
        <dbReference type="EMBL" id="KHJ86267.1"/>
    </source>
</evidence>
<evidence type="ECO:0000256" key="4">
    <source>
        <dbReference type="ARBA" id="ARBA00023136"/>
    </source>
</evidence>
<evidence type="ECO:0000256" key="3">
    <source>
        <dbReference type="ARBA" id="ARBA00022989"/>
    </source>
</evidence>
<evidence type="ECO:0000259" key="6">
    <source>
        <dbReference type="Pfam" id="PF02931"/>
    </source>
</evidence>
<dbReference type="OrthoDB" id="5866477at2759"/>
<protein>
    <recommendedName>
        <fullName evidence="6">Neurotransmitter-gated ion-channel ligand-binding domain-containing protein</fullName>
    </recommendedName>
</protein>
<dbReference type="GO" id="GO:0004888">
    <property type="term" value="F:transmembrane signaling receptor activity"/>
    <property type="evidence" value="ECO:0007669"/>
    <property type="project" value="InterPro"/>
</dbReference>
<feature type="domain" description="Neurotransmitter-gated ion-channel ligand-binding" evidence="6">
    <location>
        <begin position="1"/>
        <end position="100"/>
    </location>
</feature>